<feature type="domain" description="U3 small nucleolar RNA-associated protein 20 N-terminal" evidence="2">
    <location>
        <begin position="928"/>
        <end position="1551"/>
    </location>
</feature>
<dbReference type="PANTHER" id="PTHR17695:SF11">
    <property type="entry name" value="SMALL SUBUNIT PROCESSOME COMPONENT 20 HOMOLOG"/>
    <property type="match status" value="1"/>
</dbReference>
<evidence type="ECO:0000313" key="5">
    <source>
        <dbReference type="EMBL" id="KAK2563710.1"/>
    </source>
</evidence>
<dbReference type="GO" id="GO:0030686">
    <property type="term" value="C:90S preribosome"/>
    <property type="evidence" value="ECO:0007669"/>
    <property type="project" value="TreeGrafter"/>
</dbReference>
<reference evidence="5" key="1">
    <citation type="journal article" date="2023" name="G3 (Bethesda)">
        <title>Whole genome assembly and annotation of the endangered Caribbean coral Acropora cervicornis.</title>
        <authorList>
            <person name="Selwyn J.D."/>
            <person name="Vollmer S.V."/>
        </authorList>
    </citation>
    <scope>NUCLEOTIDE SEQUENCE</scope>
    <source>
        <strain evidence="5">K2</strain>
    </source>
</reference>
<dbReference type="InterPro" id="IPR052575">
    <property type="entry name" value="SSU_processome_comp_20"/>
</dbReference>
<evidence type="ECO:0000259" key="2">
    <source>
        <dbReference type="Pfam" id="PF07539"/>
    </source>
</evidence>
<gene>
    <name evidence="5" type="ORF">P5673_012694</name>
</gene>
<reference evidence="5" key="2">
    <citation type="journal article" date="2023" name="Science">
        <title>Genomic signatures of disease resistance in endangered staghorn corals.</title>
        <authorList>
            <person name="Vollmer S.V."/>
            <person name="Selwyn J.D."/>
            <person name="Despard B.A."/>
            <person name="Roesel C.L."/>
        </authorList>
    </citation>
    <scope>NUCLEOTIDE SEQUENCE</scope>
    <source>
        <strain evidence="5">K2</strain>
    </source>
</reference>
<feature type="compositionally biased region" description="Acidic residues" evidence="1">
    <location>
        <begin position="898"/>
        <end position="912"/>
    </location>
</feature>
<organism evidence="5 6">
    <name type="scientific">Acropora cervicornis</name>
    <name type="common">Staghorn coral</name>
    <dbReference type="NCBI Taxonomy" id="6130"/>
    <lineage>
        <taxon>Eukaryota</taxon>
        <taxon>Metazoa</taxon>
        <taxon>Cnidaria</taxon>
        <taxon>Anthozoa</taxon>
        <taxon>Hexacorallia</taxon>
        <taxon>Scleractinia</taxon>
        <taxon>Astrocoeniina</taxon>
        <taxon>Acroporidae</taxon>
        <taxon>Acropora</taxon>
    </lineage>
</organism>
<feature type="compositionally biased region" description="Acidic residues" evidence="1">
    <location>
        <begin position="1756"/>
        <end position="1766"/>
    </location>
</feature>
<accession>A0AAD9QMJ3</accession>
<dbReference type="Pfam" id="PF07539">
    <property type="entry name" value="UTP20_N"/>
    <property type="match status" value="1"/>
</dbReference>
<feature type="region of interest" description="Disordered" evidence="1">
    <location>
        <begin position="2729"/>
        <end position="2763"/>
    </location>
</feature>
<dbReference type="InterPro" id="IPR011430">
    <property type="entry name" value="UTP20_N"/>
</dbReference>
<evidence type="ECO:0000313" key="6">
    <source>
        <dbReference type="Proteomes" id="UP001249851"/>
    </source>
</evidence>
<dbReference type="Proteomes" id="UP001249851">
    <property type="component" value="Unassembled WGS sequence"/>
</dbReference>
<dbReference type="GO" id="GO:0032040">
    <property type="term" value="C:small-subunit processome"/>
    <property type="evidence" value="ECO:0007669"/>
    <property type="project" value="TreeGrafter"/>
</dbReference>
<dbReference type="SUPFAM" id="SSF48371">
    <property type="entry name" value="ARM repeat"/>
    <property type="match status" value="3"/>
</dbReference>
<evidence type="ECO:0000259" key="3">
    <source>
        <dbReference type="Pfam" id="PF20416"/>
    </source>
</evidence>
<feature type="region of interest" description="Disordered" evidence="1">
    <location>
        <begin position="893"/>
        <end position="918"/>
    </location>
</feature>
<dbReference type="PANTHER" id="PTHR17695">
    <property type="entry name" value="SMALL SUBUNIT PROCESSOME COMPONENT 20 HOMOLOG"/>
    <property type="match status" value="1"/>
</dbReference>
<feature type="compositionally biased region" description="Basic and acidic residues" evidence="1">
    <location>
        <begin position="1741"/>
        <end position="1755"/>
    </location>
</feature>
<protein>
    <submittedName>
        <fullName evidence="5">Small subunit processome component 20-like protein</fullName>
    </submittedName>
</protein>
<evidence type="ECO:0000259" key="4">
    <source>
        <dbReference type="Pfam" id="PF23099"/>
    </source>
</evidence>
<dbReference type="Pfam" id="PF20416">
    <property type="entry name" value="UTP20"/>
    <property type="match status" value="1"/>
</dbReference>
<name>A0AAD9QMJ3_ACRCE</name>
<dbReference type="Pfam" id="PF23099">
    <property type="entry name" value="UTP20_C"/>
    <property type="match status" value="1"/>
</dbReference>
<dbReference type="InterPro" id="IPR057525">
    <property type="entry name" value="UTP20_C"/>
</dbReference>
<comment type="caution">
    <text evidence="5">The sequence shown here is derived from an EMBL/GenBank/DDBJ whole genome shotgun (WGS) entry which is preliminary data.</text>
</comment>
<sequence length="2763" mass="314336">MADEEGAIDVIEERKKRRNPRFKGFRQRIAAIKVDVIHTIHKRPRTEIPENEDTFFCQALSKWTELNCTLHFQNFSSKVSAYVQSLAQLVHHKEEVIDLLKEHLQIPGSLALLSLLDLVVQLAKDLQGDFYPYFGSFFEIFLSLLSRYSQEPRVLECIFQTLGHLFKFLWRNMIKDMKNVLSLYQPLFERRQKPYIQQFAAESCSFLMRKVKDSGRLFDIIFSALDMQPDLSHGLGLLCFEMLKGVKKQFHSMTEVVLPVLLGKLGHFQKLPVGCSVKHLQWELVFESLAQMLERMVEYTGKKHCQVVERSLVQELERLSSIYNGEQLNSEQVESLKSQLSRVVKLLDCWVSWKSENLISEPVKIFHVLQGMITKDFLSDPITSPLLKLTSSLLLASFTEFPTDHQKELTSKVFDTVDEFKPLATFCRHLLPWQNFQEDILPLCLNRCQSVILKSPCSSLEVVQLLAVVTLYSCTADEGGLHLESKQDALFFPSCSAKQGAKMSKFFLDNLNIRQDALMDDSRLALIWGVLVCLPCIKPLDTSRCCEKLRGMIQSTIELLLSNERARHRVACLSVLSQAIQSFSLLGSTEDQRTFVLDFNFFRTLIGSWPNSIHILQACYKLVTVASQQEIQGFLTAENLSETYSYVRLNLCSASHVIRLATLKILACFDQHEMPLASSKYALFQLCARVEEIPVRLDTYRDRLLHLQDLRYSSTYFGSLPQFYFEAAVLYLCGMLYVNFNLLWDPVIELITSFTRGDDAKHFWEIYRDLLNTAADKAESELNRGMESGNCHQAATRNSESENSDPMETLEDIFANYNSYSHGPQHENRGDHTNFRYLLWKAMASFPKVAERRSADVVPLFLRFVSNEYYVATESAAPSQDIRAKQILDNREAHSTDELEESEFEIPEEDNPTSEPKNAYKRRRYAATKSLCIHLSLFTVFKSPKSLFKEREVMQLLNKFLTHRDGEVQTLVVKCLMNYKFNYLCPYKENIERLLQDESFREELAHFSVDEEEGIVDVSHREGLMPILVRLLYGKMLRFTGTGTSGKAGVSARRSVVLRYLASCPPNELQIFMDLVLAPFKHLCTAKDPGRIIVTKDLSKIVPLKKQQSFLSMASQILNLLGEKIVASSFHSCILQIIVSLLSSCVFALEQRHLVRPPFISQLKTIRQLAVTRLTEFFENLIDFDVKPICDGVFSYAVWPQIENLCLDSTQNPTALFKLLFTWSKHPRYLPLLSRKSLEKPDLSIMSCVFACLRFSKTSPAMLAMVIEMTDNLLSAVGSEGSDLFELGCELRPPSGYSLENRPSYGTLLVLPHLSEILECLSRSVKQAVENNEKIQGKFKLAIPPRELSVLSKLSPFVQDAKQSATLLEALIPSLSDARKEEAANRILATVKGLLANVESPMTFVIPLCKPFSWIKDRSTRQCLCEVFLKLSNIDPSFSLKASELLRMINSWDDKRLEEPDYDTRLAGFAEVQACLQRGELKEEEILAILNNCIYFVLNSTDMSLRDSGGSSMSCILRYVLQKSAENKEAFNLLVIENLLPACKKAIASKNEVARNEFLSLLSMMVRGCEHESWSDLTVLLNDDPEKDFFENMKHIQLHRRVRALRLLQLHCQKHTFKTTTLTSYLLPLATRCIFENKDSHLISEGITTIGAISAILPWFHYCNLLRHYLRLLPLEKNAQKVIVRVIVIILNNFHFDLSSVSDQSESFSPIESHVEKDNVSQNATVDKEGKDPNVASEIEADAKNDDKESSKGDDQGDFDDDDDGEDYAAEEKITDEDPLDIYKTISLSILPELQKYATKERTSDSFHRLSRMKAEDEKEILRVPVILAIIKLLQALPEHALHLHLPGLLLKACNILKSKSNEVRVAARETLTKITISLGIKYLPFIVEQLRGVLRTGYQLHVLSFTLHRLLEKLSSSLNPGDLDPGLQDIVEVLVEDLFGEVAKEREVEKIVNKLPEAKTCKSCDTFEILSRFVEAQSLKKLITPLKEILDSTKSQKTARLVEEVLRRISVGLQSNQSMTVPLQLIFIHGLATENMTLLKPKPVNNTVAPEVADIRLRPESSLLLPPSPKRGGNVPQPNEKTNHHILIEFGLQMLYLLLKQGKISTSNEEQLRMLDPFVELLTDCLESKHNKMVTVAVRSVCQLVKFPLPSLALFVPKIGKQLFQLLKIYARAGAKIGENYEMVLSAFKGMTVIIRNHKHFKVAEKQLQVLLGFVEEDIHDHSKQGAAFPLLKAILSRKLIVPEIHDVMGKVGQLSITSSSQNVQLQCRQCLLLFLLDYPLGKKLQGYLEFYVSQLGYEYEKGRQSALEMLGSMFSSFPEETLAENASFFFIPLTTRLVNDDSANCRQLAGYTIQLLLKKLDADQRNKLFSITLLWFKDEKVAVQRLAAQVWGLFVEVEGKNFDRKLTNLLPIISDAIVPERFEGEECGNDKEVDSNGQISKRPKDHLLFNVLSLLAKIMKECQVIKNPSRQEEMTKIWGSVEEHLLHPHVWVRLASSRLLGLLFAAWKPEELVTNFLEGKTSRSYLQQDLPAKVTKLCEVICRQFRSQLLNSELGEQMIKNLVFLAKTLQILSSEGSPIAENNRDRHASNENLTSKEGLLTLKDLLRKLNKEATLEDSLATRQTQKRNCVLRLVSAVAINLGRDGVEPFLTDILKPIHRELEVPSSFKDPDLKTLAQEALDLIKGLAKRDAVSQAYAILQKATIKTRETRRKKKALEAVADPLMAARKKVKKNQAKEVSRKRKLDRLRPERRLKAPRMQNA</sequence>
<dbReference type="EMBL" id="JARQWQ010000024">
    <property type="protein sequence ID" value="KAK2563710.1"/>
    <property type="molecule type" value="Genomic_DNA"/>
</dbReference>
<keyword evidence="6" id="KW-1185">Reference proteome</keyword>
<feature type="domain" description="U3 small nucleolar RNA-associated protein 20 C-terminal" evidence="4">
    <location>
        <begin position="2386"/>
        <end position="2747"/>
    </location>
</feature>
<dbReference type="InterPro" id="IPR046523">
    <property type="entry name" value="UTP20_dom"/>
</dbReference>
<dbReference type="InterPro" id="IPR016024">
    <property type="entry name" value="ARM-type_fold"/>
</dbReference>
<proteinExistence type="predicted"/>
<evidence type="ECO:0000256" key="1">
    <source>
        <dbReference type="SAM" id="MobiDB-lite"/>
    </source>
</evidence>
<feature type="domain" description="U3 small nucleolar RNA-associated protein 20" evidence="3">
    <location>
        <begin position="1814"/>
        <end position="2032"/>
    </location>
</feature>
<feature type="region of interest" description="Disordered" evidence="1">
    <location>
        <begin position="1709"/>
        <end position="1766"/>
    </location>
</feature>
<dbReference type="Gene3D" id="1.25.10.10">
    <property type="entry name" value="Leucine-rich Repeat Variant"/>
    <property type="match status" value="1"/>
</dbReference>
<dbReference type="InterPro" id="IPR011989">
    <property type="entry name" value="ARM-like"/>
</dbReference>
<feature type="compositionally biased region" description="Basic residues" evidence="1">
    <location>
        <begin position="2729"/>
        <end position="2747"/>
    </location>
</feature>